<comment type="caution">
    <text evidence="1">The sequence shown here is derived from an EMBL/GenBank/DDBJ whole genome shotgun (WGS) entry which is preliminary data.</text>
</comment>
<dbReference type="AlphaFoldDB" id="A0A4Y2G8J5"/>
<evidence type="ECO:0000313" key="1">
    <source>
        <dbReference type="EMBL" id="GBM50040.1"/>
    </source>
</evidence>
<reference evidence="1 2" key="1">
    <citation type="journal article" date="2019" name="Sci. Rep.">
        <title>Orb-weaving spider Araneus ventricosus genome elucidates the spidroin gene catalogue.</title>
        <authorList>
            <person name="Kono N."/>
            <person name="Nakamura H."/>
            <person name="Ohtoshi R."/>
            <person name="Moran D.A.P."/>
            <person name="Shinohara A."/>
            <person name="Yoshida Y."/>
            <person name="Fujiwara M."/>
            <person name="Mori M."/>
            <person name="Tomita M."/>
            <person name="Arakawa K."/>
        </authorList>
    </citation>
    <scope>NUCLEOTIDE SEQUENCE [LARGE SCALE GENOMIC DNA]</scope>
</reference>
<protein>
    <submittedName>
        <fullName evidence="1">Uncharacterized protein</fullName>
    </submittedName>
</protein>
<gene>
    <name evidence="1" type="ORF">AVEN_69618_1</name>
</gene>
<keyword evidence="2" id="KW-1185">Reference proteome</keyword>
<name>A0A4Y2G8J5_ARAVE</name>
<sequence>MESIRFLKDSCVSCSLFQRKCLGMSRSFGLCSIYGGFIKSFALCRKALAYDLLKKMPSFHGETPKGLSNLKKLLTSGPVWDILPTPETKIHFEG</sequence>
<organism evidence="1 2">
    <name type="scientific">Araneus ventricosus</name>
    <name type="common">Orbweaver spider</name>
    <name type="synonym">Epeira ventricosa</name>
    <dbReference type="NCBI Taxonomy" id="182803"/>
    <lineage>
        <taxon>Eukaryota</taxon>
        <taxon>Metazoa</taxon>
        <taxon>Ecdysozoa</taxon>
        <taxon>Arthropoda</taxon>
        <taxon>Chelicerata</taxon>
        <taxon>Arachnida</taxon>
        <taxon>Araneae</taxon>
        <taxon>Araneomorphae</taxon>
        <taxon>Entelegynae</taxon>
        <taxon>Araneoidea</taxon>
        <taxon>Araneidae</taxon>
        <taxon>Araneus</taxon>
    </lineage>
</organism>
<dbReference type="Proteomes" id="UP000499080">
    <property type="component" value="Unassembled WGS sequence"/>
</dbReference>
<evidence type="ECO:0000313" key="2">
    <source>
        <dbReference type="Proteomes" id="UP000499080"/>
    </source>
</evidence>
<accession>A0A4Y2G8J5</accession>
<dbReference type="EMBL" id="BGPR01001282">
    <property type="protein sequence ID" value="GBM50040.1"/>
    <property type="molecule type" value="Genomic_DNA"/>
</dbReference>
<proteinExistence type="predicted"/>